<protein>
    <recommendedName>
        <fullName evidence="1">Hedgehog/Intein (Hint) domain-containing protein</fullName>
    </recommendedName>
</protein>
<accession>A0A074JX75</accession>
<sequence>MATYYDQFYQLDPGNPPDAGEVFDPSTLSLNDYNNDDRISPTTSQWDIWRGRYDTVDGQRLTGVWRGDTITIEKANGDQITITGDTFYLADGRTYFTPTDGTILHDGATFVSSTYVTSSTYAPVGDLGPECFVAGTLITTPRGEVPVEWLRAGDLVETLDAGPQPLIWTGGRQVAGRGAYAPVRFEAGVLGNRRPLLVSQQHRMMLSGWRAELACGAPEVLVAAKHLVNGSSVRIVEMPRLRYVHLLLDAHHVLTAEGAPCESLFPGEMILDEDRAIHGEIRDAWGAHRSDAIESMVTARQVARGSEVSLLAA</sequence>
<dbReference type="EMBL" id="AUNB01000011">
    <property type="protein sequence ID" value="KEO61074.1"/>
    <property type="molecule type" value="Genomic_DNA"/>
</dbReference>
<dbReference type="Proteomes" id="UP000027471">
    <property type="component" value="Unassembled WGS sequence"/>
</dbReference>
<organism evidence="2 3">
    <name type="scientific">Thioclava indica</name>
    <dbReference type="NCBI Taxonomy" id="1353528"/>
    <lineage>
        <taxon>Bacteria</taxon>
        <taxon>Pseudomonadati</taxon>
        <taxon>Pseudomonadota</taxon>
        <taxon>Alphaproteobacteria</taxon>
        <taxon>Rhodobacterales</taxon>
        <taxon>Paracoccaceae</taxon>
        <taxon>Thioclava</taxon>
    </lineage>
</organism>
<gene>
    <name evidence="2" type="ORF">DT23_10965</name>
</gene>
<dbReference type="RefSeq" id="WP_038128433.1">
    <property type="nucleotide sequence ID" value="NZ_AUNB01000011.1"/>
</dbReference>
<evidence type="ECO:0000313" key="2">
    <source>
        <dbReference type="EMBL" id="KEO61074.1"/>
    </source>
</evidence>
<comment type="caution">
    <text evidence="2">The sequence shown here is derived from an EMBL/GenBank/DDBJ whole genome shotgun (WGS) entry which is preliminary data.</text>
</comment>
<evidence type="ECO:0000313" key="3">
    <source>
        <dbReference type="Proteomes" id="UP000027471"/>
    </source>
</evidence>
<dbReference type="Gene3D" id="2.170.16.10">
    <property type="entry name" value="Hedgehog/Intein (Hint) domain"/>
    <property type="match status" value="1"/>
</dbReference>
<dbReference type="Pfam" id="PF13403">
    <property type="entry name" value="Hint_2"/>
    <property type="match status" value="1"/>
</dbReference>
<dbReference type="InterPro" id="IPR028992">
    <property type="entry name" value="Hedgehog/Intein_dom"/>
</dbReference>
<evidence type="ECO:0000259" key="1">
    <source>
        <dbReference type="Pfam" id="PF13403"/>
    </source>
</evidence>
<dbReference type="SUPFAM" id="SSF51294">
    <property type="entry name" value="Hedgehog/intein (Hint) domain"/>
    <property type="match status" value="1"/>
</dbReference>
<feature type="domain" description="Hedgehog/Intein (Hint)" evidence="1">
    <location>
        <begin position="131"/>
        <end position="267"/>
    </location>
</feature>
<dbReference type="OrthoDB" id="6305173at2"/>
<keyword evidence="3" id="KW-1185">Reference proteome</keyword>
<dbReference type="InterPro" id="IPR036844">
    <property type="entry name" value="Hint_dom_sf"/>
</dbReference>
<dbReference type="AlphaFoldDB" id="A0A074JX75"/>
<name>A0A074JX75_9RHOB</name>
<dbReference type="STRING" id="1353528.DT23_10965"/>
<reference evidence="2 3" key="1">
    <citation type="journal article" date="2015" name="Antonie Van Leeuwenhoek">
        <title>Thioclava indica sp. nov., isolated from surface seawater of the Indian Ocean.</title>
        <authorList>
            <person name="Liu Y."/>
            <person name="Lai Q."/>
            <person name="Du J."/>
            <person name="Xu H."/>
            <person name="Jiang L."/>
            <person name="Shao Z."/>
        </authorList>
    </citation>
    <scope>NUCLEOTIDE SEQUENCE [LARGE SCALE GENOMIC DNA]</scope>
    <source>
        <strain evidence="2 3">DT23-4</strain>
    </source>
</reference>
<dbReference type="eggNOG" id="COG2931">
    <property type="taxonomic scope" value="Bacteria"/>
</dbReference>
<proteinExistence type="predicted"/>